<accession>A0A514CTD8</accession>
<gene>
    <name evidence="1" type="ORF">Axy04_059</name>
</gene>
<organism evidence="1 2">
    <name type="scientific">Achromobacter phage vB_AxyP_19-32_Axy04</name>
    <dbReference type="NCBI Taxonomy" id="2591039"/>
    <lineage>
        <taxon>Viruses</taxon>
        <taxon>Duplodnaviria</taxon>
        <taxon>Heunggongvirae</taxon>
        <taxon>Uroviricota</taxon>
        <taxon>Caudoviricetes</taxon>
        <taxon>Schitoviridae</taxon>
        <taxon>Rothmandenesvirinae</taxon>
        <taxon>Dongdastvirus</taxon>
        <taxon>Dongdastvirus Axy04</taxon>
    </lineage>
</organism>
<protein>
    <submittedName>
        <fullName evidence="1">Uncharacterized protein</fullName>
    </submittedName>
</protein>
<dbReference type="Proteomes" id="UP000315683">
    <property type="component" value="Segment"/>
</dbReference>
<sequence>MGRFFLNQEQEHTMACGAELEANSLLTALLQGENFELPDIDMSGTDWDLPGGINNPVLGEIPRLTNDDLTTKSVDGTGTFDYLMKSVSEHLKAEFKANRITGADYVRAYIELTEAAMNNATQFLVQRDGAFYQAALVQMQVLNQRAALAIAKAQFVNMKFEALTAKSNYALTKLKLSTESAGYCTAQYNLSTMLPQQFILLKEQTANAVETTKLTTGQIAMVREQMESQRSQTTDVRSDGLPVTGLTGKQKQLYDQQITSYKRDAEVKAAKLFTDAWITQKTIDEGLSPPNNFANPSLDAILGTLKSNNALG</sequence>
<evidence type="ECO:0000313" key="1">
    <source>
        <dbReference type="EMBL" id="QDH83748.1"/>
    </source>
</evidence>
<proteinExistence type="predicted"/>
<reference evidence="1 2" key="1">
    <citation type="submission" date="2019-05" db="EMBL/GenBank/DDBJ databases">
        <title>Complete genome sequence of sixteen phages from Abidjan, cote d'Ivoire, isolated on a single strain of Achromobacter xylosoxidans.</title>
        <authorList>
            <person name="Essoh C."/>
            <person name="Vernadet J.-P."/>
            <person name="Vergnaud G."/>
            <person name="Pourcel C."/>
        </authorList>
    </citation>
    <scope>NUCLEOTIDE SEQUENCE [LARGE SCALE GENOMIC DNA]</scope>
</reference>
<evidence type="ECO:0000313" key="2">
    <source>
        <dbReference type="Proteomes" id="UP000315683"/>
    </source>
</evidence>
<name>A0A514CTD8_9CAUD</name>
<dbReference type="EMBL" id="MK962626">
    <property type="protein sequence ID" value="QDH83748.1"/>
    <property type="molecule type" value="Genomic_DNA"/>
</dbReference>
<keyword evidence="2" id="KW-1185">Reference proteome</keyword>